<dbReference type="EMBL" id="MU251628">
    <property type="protein sequence ID" value="KAG9231040.1"/>
    <property type="molecule type" value="Genomic_DNA"/>
</dbReference>
<sequence>MRLVEPRVSMISLLQLCSLLYVVALRNERDVCCRRPPSMYCTRNGKYPKYETNSHTQLLQICATSRHIFEVSSSDDVFRNELVS</sequence>
<comment type="caution">
    <text evidence="2">The sequence shown here is derived from an EMBL/GenBank/DDBJ whole genome shotgun (WGS) entry which is preliminary data.</text>
</comment>
<accession>A0A9P7YC70</accession>
<reference evidence="2" key="1">
    <citation type="journal article" date="2021" name="IMA Fungus">
        <title>Genomic characterization of three marine fungi, including Emericellopsis atlantica sp. nov. with signatures of a generalist lifestyle and marine biomass degradation.</title>
        <authorList>
            <person name="Hagestad O.C."/>
            <person name="Hou L."/>
            <person name="Andersen J.H."/>
            <person name="Hansen E.H."/>
            <person name="Altermark B."/>
            <person name="Li C."/>
            <person name="Kuhnert E."/>
            <person name="Cox R.J."/>
            <person name="Crous P.W."/>
            <person name="Spatafora J.W."/>
            <person name="Lail K."/>
            <person name="Amirebrahimi M."/>
            <person name="Lipzen A."/>
            <person name="Pangilinan J."/>
            <person name="Andreopoulos W."/>
            <person name="Hayes R.D."/>
            <person name="Ng V."/>
            <person name="Grigoriev I.V."/>
            <person name="Jackson S.A."/>
            <person name="Sutton T.D.S."/>
            <person name="Dobson A.D.W."/>
            <person name="Rama T."/>
        </authorList>
    </citation>
    <scope>NUCLEOTIDE SEQUENCE</scope>
    <source>
        <strain evidence="2">TRa018bII</strain>
    </source>
</reference>
<feature type="signal peptide" evidence="1">
    <location>
        <begin position="1"/>
        <end position="24"/>
    </location>
</feature>
<name>A0A9P7YC70_9HELO</name>
<organism evidence="2 3">
    <name type="scientific">Amylocarpus encephaloides</name>
    <dbReference type="NCBI Taxonomy" id="45428"/>
    <lineage>
        <taxon>Eukaryota</taxon>
        <taxon>Fungi</taxon>
        <taxon>Dikarya</taxon>
        <taxon>Ascomycota</taxon>
        <taxon>Pezizomycotina</taxon>
        <taxon>Leotiomycetes</taxon>
        <taxon>Helotiales</taxon>
        <taxon>Helotiales incertae sedis</taxon>
        <taxon>Amylocarpus</taxon>
    </lineage>
</organism>
<keyword evidence="3" id="KW-1185">Reference proteome</keyword>
<protein>
    <recommendedName>
        <fullName evidence="4">Secreted protein</fullName>
    </recommendedName>
</protein>
<feature type="chain" id="PRO_5040372341" description="Secreted protein" evidence="1">
    <location>
        <begin position="25"/>
        <end position="84"/>
    </location>
</feature>
<evidence type="ECO:0000256" key="1">
    <source>
        <dbReference type="SAM" id="SignalP"/>
    </source>
</evidence>
<dbReference type="AlphaFoldDB" id="A0A9P7YC70"/>
<evidence type="ECO:0008006" key="4">
    <source>
        <dbReference type="Google" id="ProtNLM"/>
    </source>
</evidence>
<proteinExistence type="predicted"/>
<dbReference type="Proteomes" id="UP000824998">
    <property type="component" value="Unassembled WGS sequence"/>
</dbReference>
<evidence type="ECO:0000313" key="2">
    <source>
        <dbReference type="EMBL" id="KAG9231040.1"/>
    </source>
</evidence>
<gene>
    <name evidence="2" type="ORF">BJ875DRAFT_133844</name>
</gene>
<evidence type="ECO:0000313" key="3">
    <source>
        <dbReference type="Proteomes" id="UP000824998"/>
    </source>
</evidence>
<keyword evidence="1" id="KW-0732">Signal</keyword>